<dbReference type="Pfam" id="PF13516">
    <property type="entry name" value="LRR_6"/>
    <property type="match status" value="7"/>
</dbReference>
<evidence type="ECO:0000256" key="2">
    <source>
        <dbReference type="ARBA" id="ARBA00022614"/>
    </source>
</evidence>
<name>A0A2H1WGQ1_SPOFR</name>
<sequence>MDSETSIVSEVVETIFKVQSVESSIELPPEQWSSLEIVIPEENQKKLLYEEGLYDPGSGEICAKYIGVSASSILRHPYYNYPAIKDPGIEEALLQPEKPIVYPDDGQELYLATCRKMNQCPVRSFYRGLLDKEIDLRYYCVSAAGIRAMTIALRYNKTVKTLNLTDNFLNDDASYHLGEMLLSNNTITDLILRGCRIGPTGVSRLVYSLPQNRGLQNLDLSYNQLGDEGMEHIAKAVFYGIDIKKINLSYNNITGRGVMLLAEPFETNNKFTHIDLSWNKVFTPGSYAFLSKLSESTCLQELNLAWNSLSGARLSQALKDIMLCPLLNDLNLSNNKLEGEAITNIIANLGKAKKLVCLNLSFNPLTPADAMKVLNKVRAPAVKLHKLYLDNVFVTGEFLNLLARMKGMKSKKNLIVTYGGVVGSFIPKGPDIRELILNRIEYLTKKSKKRSVDIALVFLQLQKENRTIINNKDFGGVIESFGARLDEGLVEELCLTFPGPRTAKSRTVNVDLIVEYVKRKWPDRKLPPTPPPEPEPEPPPPKGKDAKKGKKGKGKNNEVVSVTIEELFPVQFDDVESSEDPPESEWSSLILEAPSKHSKLKLHEEGLYDPGSGEICTHYIACSCSSVFRHPYFNYPAIKDPGIVDALTKPEPIVTFADDGQELYLHVCKKAGICPMRCFYNSLLDSKIDLKYYGIHTKAYPTMSAALSRNKFVKILNLSDNWICRDGCFHIGQLLTTNNTITELYLTGCRIGPDGAKRIFCSLSINRSLTKLDLARNELHDEGVHHLAAAILQGADITHLNLSGNKLTYSAVFALCEAFEIRNKLSHLDLSWNTIVAPKAILRMCTYLSDNIHFRELDLSWNGLDSRIGGAIKILLLNRFITKIDLSNNKLHGEAIKFIAQNLNKAKKLQCLNLSFNPLTPRDAMILLQRLRSPAVKLRELLLQDVTVEPEFMQMRQEILSLNFRNDTIITHGYVRLGATPPKFDPRELLLNRIQAIGNSAKSKAKRFDAVLILLKLHSKNPTPLGVKEFAAALKRLDLRLDEDLVLELSEVFRGPRQGKYFSINLNNIVDFIHRMWPDKQTPPQTPPPVVEPVPPPKAKKGKNKKK</sequence>
<dbReference type="InterPro" id="IPR001611">
    <property type="entry name" value="Leu-rich_rpt"/>
</dbReference>
<proteinExistence type="predicted"/>
<feature type="compositionally biased region" description="Pro residues" evidence="4">
    <location>
        <begin position="1084"/>
        <end position="1097"/>
    </location>
</feature>
<dbReference type="Gene3D" id="3.80.10.10">
    <property type="entry name" value="Ribonuclease Inhibitor"/>
    <property type="match status" value="3"/>
</dbReference>
<dbReference type="GO" id="GO:0005096">
    <property type="term" value="F:GTPase activator activity"/>
    <property type="evidence" value="ECO:0007669"/>
    <property type="project" value="UniProtKB-KW"/>
</dbReference>
<feature type="compositionally biased region" description="Pro residues" evidence="4">
    <location>
        <begin position="527"/>
        <end position="541"/>
    </location>
</feature>
<evidence type="ECO:0000256" key="1">
    <source>
        <dbReference type="ARBA" id="ARBA00022468"/>
    </source>
</evidence>
<dbReference type="PANTHER" id="PTHR24113:SF12">
    <property type="entry name" value="RAN GTPASE-ACTIVATING PROTEIN 1"/>
    <property type="match status" value="1"/>
</dbReference>
<evidence type="ECO:0000313" key="5">
    <source>
        <dbReference type="EMBL" id="SOQ52197.1"/>
    </source>
</evidence>
<reference evidence="5" key="1">
    <citation type="submission" date="2016-07" db="EMBL/GenBank/DDBJ databases">
        <authorList>
            <person name="Bretaudeau A."/>
        </authorList>
    </citation>
    <scope>NUCLEOTIDE SEQUENCE</scope>
    <source>
        <strain evidence="5">Rice</strain>
        <tissue evidence="5">Whole body</tissue>
    </source>
</reference>
<evidence type="ECO:0000256" key="3">
    <source>
        <dbReference type="ARBA" id="ARBA00022737"/>
    </source>
</evidence>
<dbReference type="EMBL" id="ODYU01008523">
    <property type="protein sequence ID" value="SOQ52197.1"/>
    <property type="molecule type" value="Genomic_DNA"/>
</dbReference>
<dbReference type="AlphaFoldDB" id="A0A2H1WGQ1"/>
<feature type="compositionally biased region" description="Basic residues" evidence="4">
    <location>
        <begin position="1098"/>
        <end position="1107"/>
    </location>
</feature>
<feature type="region of interest" description="Disordered" evidence="4">
    <location>
        <begin position="523"/>
        <end position="556"/>
    </location>
</feature>
<keyword evidence="2" id="KW-0433">Leucine-rich repeat</keyword>
<protein>
    <submittedName>
        <fullName evidence="5">SFRICE_039253</fullName>
    </submittedName>
</protein>
<evidence type="ECO:0000256" key="4">
    <source>
        <dbReference type="SAM" id="MobiDB-lite"/>
    </source>
</evidence>
<feature type="compositionally biased region" description="Basic residues" evidence="4">
    <location>
        <begin position="545"/>
        <end position="554"/>
    </location>
</feature>
<dbReference type="OrthoDB" id="4540492at2759"/>
<gene>
    <name evidence="5" type="ORF">SFRICE_039253</name>
</gene>
<dbReference type="SMART" id="SM00368">
    <property type="entry name" value="LRR_RI"/>
    <property type="match status" value="12"/>
</dbReference>
<dbReference type="PANTHER" id="PTHR24113">
    <property type="entry name" value="RAN GTPASE-ACTIVATING PROTEIN 1"/>
    <property type="match status" value="1"/>
</dbReference>
<keyword evidence="1" id="KW-0343">GTPase activation</keyword>
<dbReference type="SUPFAM" id="SSF52047">
    <property type="entry name" value="RNI-like"/>
    <property type="match status" value="2"/>
</dbReference>
<dbReference type="InterPro" id="IPR027038">
    <property type="entry name" value="RanGap"/>
</dbReference>
<dbReference type="GO" id="GO:0031267">
    <property type="term" value="F:small GTPase binding"/>
    <property type="evidence" value="ECO:0007669"/>
    <property type="project" value="TreeGrafter"/>
</dbReference>
<dbReference type="GO" id="GO:0005634">
    <property type="term" value="C:nucleus"/>
    <property type="evidence" value="ECO:0007669"/>
    <property type="project" value="TreeGrafter"/>
</dbReference>
<accession>A0A2H1WGQ1</accession>
<organism evidence="5">
    <name type="scientific">Spodoptera frugiperda</name>
    <name type="common">Fall armyworm</name>
    <dbReference type="NCBI Taxonomy" id="7108"/>
    <lineage>
        <taxon>Eukaryota</taxon>
        <taxon>Metazoa</taxon>
        <taxon>Ecdysozoa</taxon>
        <taxon>Arthropoda</taxon>
        <taxon>Hexapoda</taxon>
        <taxon>Insecta</taxon>
        <taxon>Pterygota</taxon>
        <taxon>Neoptera</taxon>
        <taxon>Endopterygota</taxon>
        <taxon>Lepidoptera</taxon>
        <taxon>Glossata</taxon>
        <taxon>Ditrysia</taxon>
        <taxon>Noctuoidea</taxon>
        <taxon>Noctuidae</taxon>
        <taxon>Amphipyrinae</taxon>
        <taxon>Spodoptera</taxon>
    </lineage>
</organism>
<keyword evidence="3" id="KW-0677">Repeat</keyword>
<feature type="region of interest" description="Disordered" evidence="4">
    <location>
        <begin position="1078"/>
        <end position="1107"/>
    </location>
</feature>
<dbReference type="GO" id="GO:0005829">
    <property type="term" value="C:cytosol"/>
    <property type="evidence" value="ECO:0007669"/>
    <property type="project" value="TreeGrafter"/>
</dbReference>
<dbReference type="InterPro" id="IPR032675">
    <property type="entry name" value="LRR_dom_sf"/>
</dbReference>
<dbReference type="GO" id="GO:0048471">
    <property type="term" value="C:perinuclear region of cytoplasm"/>
    <property type="evidence" value="ECO:0007669"/>
    <property type="project" value="TreeGrafter"/>
</dbReference>
<dbReference type="GO" id="GO:0006913">
    <property type="term" value="P:nucleocytoplasmic transport"/>
    <property type="evidence" value="ECO:0007669"/>
    <property type="project" value="TreeGrafter"/>
</dbReference>